<feature type="chain" id="PRO_5010239280" evidence="8">
    <location>
        <begin position="28"/>
        <end position="457"/>
    </location>
</feature>
<dbReference type="Gene3D" id="2.40.70.10">
    <property type="entry name" value="Acid Proteases"/>
    <property type="match status" value="2"/>
</dbReference>
<dbReference type="GO" id="GO:0004190">
    <property type="term" value="F:aspartic-type endopeptidase activity"/>
    <property type="evidence" value="ECO:0007669"/>
    <property type="project" value="UniProtKB-KW"/>
</dbReference>
<evidence type="ECO:0000256" key="6">
    <source>
        <dbReference type="ARBA" id="ARBA00023157"/>
    </source>
</evidence>
<dbReference type="STRING" id="3775.A0A1Q3CBI3"/>
<dbReference type="PANTHER" id="PTHR13683">
    <property type="entry name" value="ASPARTYL PROTEASES"/>
    <property type="match status" value="1"/>
</dbReference>
<keyword evidence="11" id="KW-1185">Reference proteome</keyword>
<evidence type="ECO:0000313" key="11">
    <source>
        <dbReference type="Proteomes" id="UP000187406"/>
    </source>
</evidence>
<evidence type="ECO:0000256" key="8">
    <source>
        <dbReference type="SAM" id="SignalP"/>
    </source>
</evidence>
<proteinExistence type="inferred from homology"/>
<dbReference type="OrthoDB" id="2747330at2759"/>
<dbReference type="FunFam" id="2.40.70.10:FF:000013">
    <property type="entry name" value="Aspartyl protease AED1"/>
    <property type="match status" value="1"/>
</dbReference>
<keyword evidence="3 8" id="KW-0732">Signal</keyword>
<keyword evidence="4" id="KW-0064">Aspartyl protease</keyword>
<evidence type="ECO:0000256" key="7">
    <source>
        <dbReference type="PIRSR" id="PIRSR601461-1"/>
    </source>
</evidence>
<name>A0A1Q3CBI3_CEPFO</name>
<feature type="domain" description="Peptidase A1" evidence="9">
    <location>
        <begin position="114"/>
        <end position="452"/>
    </location>
</feature>
<dbReference type="PROSITE" id="PS51767">
    <property type="entry name" value="PEPTIDASE_A1"/>
    <property type="match status" value="1"/>
</dbReference>
<evidence type="ECO:0000256" key="2">
    <source>
        <dbReference type="ARBA" id="ARBA00022670"/>
    </source>
</evidence>
<evidence type="ECO:0000256" key="3">
    <source>
        <dbReference type="ARBA" id="ARBA00022729"/>
    </source>
</evidence>
<keyword evidence="6" id="KW-1015">Disulfide bond</keyword>
<feature type="signal peptide" evidence="8">
    <location>
        <begin position="1"/>
        <end position="27"/>
    </location>
</feature>
<feature type="active site" evidence="7">
    <location>
        <position position="334"/>
    </location>
</feature>
<dbReference type="PANTHER" id="PTHR13683:SF750">
    <property type="entry name" value="ASPARTYL PROTEASE AED1"/>
    <property type="match status" value="1"/>
</dbReference>
<keyword evidence="2" id="KW-0645">Protease</keyword>
<comment type="caution">
    <text evidence="10">The sequence shown here is derived from an EMBL/GenBank/DDBJ whole genome shotgun (WGS) entry which is preliminary data.</text>
</comment>
<accession>A0A1Q3CBI3</accession>
<evidence type="ECO:0000256" key="1">
    <source>
        <dbReference type="ARBA" id="ARBA00007447"/>
    </source>
</evidence>
<dbReference type="InParanoid" id="A0A1Q3CBI3"/>
<dbReference type="InterPro" id="IPR033121">
    <property type="entry name" value="PEPTIDASE_A1"/>
</dbReference>
<evidence type="ECO:0000259" key="9">
    <source>
        <dbReference type="PROSITE" id="PS51767"/>
    </source>
</evidence>
<dbReference type="SUPFAM" id="SSF50630">
    <property type="entry name" value="Acid proteases"/>
    <property type="match status" value="1"/>
</dbReference>
<reference evidence="11" key="1">
    <citation type="submission" date="2016-04" db="EMBL/GenBank/DDBJ databases">
        <title>Cephalotus genome sequencing.</title>
        <authorList>
            <person name="Fukushima K."/>
            <person name="Hasebe M."/>
            <person name="Fang X."/>
        </authorList>
    </citation>
    <scope>NUCLEOTIDE SEQUENCE [LARGE SCALE GENOMIC DNA]</scope>
    <source>
        <strain evidence="11">cv. St1</strain>
    </source>
</reference>
<dbReference type="Pfam" id="PF14541">
    <property type="entry name" value="TAXi_C"/>
    <property type="match status" value="1"/>
</dbReference>
<dbReference type="InterPro" id="IPR021109">
    <property type="entry name" value="Peptidase_aspartic_dom_sf"/>
</dbReference>
<dbReference type="Pfam" id="PF14543">
    <property type="entry name" value="TAXi_N"/>
    <property type="match status" value="1"/>
</dbReference>
<dbReference type="Proteomes" id="UP000187406">
    <property type="component" value="Unassembled WGS sequence"/>
</dbReference>
<dbReference type="FunFam" id="2.40.70.10:FF:000021">
    <property type="entry name" value="Aspartyl protease AED1"/>
    <property type="match status" value="1"/>
</dbReference>
<dbReference type="SMR" id="A0A1Q3CBI3"/>
<feature type="active site" evidence="7">
    <location>
        <position position="132"/>
    </location>
</feature>
<evidence type="ECO:0000256" key="5">
    <source>
        <dbReference type="ARBA" id="ARBA00022801"/>
    </source>
</evidence>
<gene>
    <name evidence="10" type="ORF">CFOL_v3_21066</name>
</gene>
<organism evidence="10 11">
    <name type="scientific">Cephalotus follicularis</name>
    <name type="common">Albany pitcher plant</name>
    <dbReference type="NCBI Taxonomy" id="3775"/>
    <lineage>
        <taxon>Eukaryota</taxon>
        <taxon>Viridiplantae</taxon>
        <taxon>Streptophyta</taxon>
        <taxon>Embryophyta</taxon>
        <taxon>Tracheophyta</taxon>
        <taxon>Spermatophyta</taxon>
        <taxon>Magnoliopsida</taxon>
        <taxon>eudicotyledons</taxon>
        <taxon>Gunneridae</taxon>
        <taxon>Pentapetalae</taxon>
        <taxon>rosids</taxon>
        <taxon>fabids</taxon>
        <taxon>Oxalidales</taxon>
        <taxon>Cephalotaceae</taxon>
        <taxon>Cephalotus</taxon>
    </lineage>
</organism>
<dbReference type="AlphaFoldDB" id="A0A1Q3CBI3"/>
<dbReference type="InterPro" id="IPR032861">
    <property type="entry name" value="TAXi_N"/>
</dbReference>
<protein>
    <submittedName>
        <fullName evidence="10">Asp domain-containing protein</fullName>
    </submittedName>
</protein>
<sequence length="457" mass="48531">MALSFRFLFSSSLLLLSLLCASNKGGAHRYLKPKPNNVIDGRPNLNVYHKAKLCPPHDHPGTHKAYVPSHEEILRLDQDRVDSIHSKISNSNAIAKDSTTLPAKSGAILNSGNYFVTIGLGTPKKELSLIFDTGSFLAWTQCEPCSGSCYRQQEPIFDPSASTSYNNITCNSATCQSSSSATGTQPGCSDSTCTYATAYGDGSATAGFLGNDALTLTDTDIVSNFVFGCGENNTGLFHGTAGLLGLGRDPLSIVSQTAQEYNQVFSYCLPSTASLTGSLTFGSPLASQSFSYTPLSSNQQTTSFYGLDTKGITVNGTTVNIDPSVWSTAGTIIDSGTVITRLPPDAYSAMRDAFKQGMTQYPTAPPYGSFFDTCYDLSEYPNATLPVISLLFNGSVTVPVPVSGTLYQIQNNQSCLAFAPNGSPNDVAIYGNQQQLTIGVVYDVPGNQVGFANNVCQ</sequence>
<evidence type="ECO:0000313" key="10">
    <source>
        <dbReference type="EMBL" id="GAV77595.1"/>
    </source>
</evidence>
<dbReference type="InterPro" id="IPR032799">
    <property type="entry name" value="TAXi_C"/>
</dbReference>
<dbReference type="InterPro" id="IPR001461">
    <property type="entry name" value="Aspartic_peptidase_A1"/>
</dbReference>
<keyword evidence="5" id="KW-0378">Hydrolase</keyword>
<evidence type="ECO:0000256" key="4">
    <source>
        <dbReference type="ARBA" id="ARBA00022750"/>
    </source>
</evidence>
<comment type="similarity">
    <text evidence="1">Belongs to the peptidase A1 family.</text>
</comment>
<dbReference type="GO" id="GO:0006508">
    <property type="term" value="P:proteolysis"/>
    <property type="evidence" value="ECO:0007669"/>
    <property type="project" value="UniProtKB-KW"/>
</dbReference>
<dbReference type="EMBL" id="BDDD01001650">
    <property type="protein sequence ID" value="GAV77595.1"/>
    <property type="molecule type" value="Genomic_DNA"/>
</dbReference>